<feature type="chain" id="PRO_5038664766" description="Pierisin-like domain-containing protein" evidence="1">
    <location>
        <begin position="26"/>
        <end position="223"/>
    </location>
</feature>
<dbReference type="Pfam" id="PF22596">
    <property type="entry name" value="Scabin-like"/>
    <property type="match status" value="1"/>
</dbReference>
<evidence type="ECO:0000313" key="4">
    <source>
        <dbReference type="Proteomes" id="UP000280298"/>
    </source>
</evidence>
<dbReference type="AlphaFoldDB" id="A0A3S9MED3"/>
<dbReference type="InterPro" id="IPR054695">
    <property type="entry name" value="Pierisin-like_dom"/>
</dbReference>
<feature type="signal peptide" evidence="1">
    <location>
        <begin position="1"/>
        <end position="25"/>
    </location>
</feature>
<dbReference type="Gene3D" id="3.90.210.10">
    <property type="entry name" value="Heat-Labile Enterotoxin, subunit A"/>
    <property type="match status" value="1"/>
</dbReference>
<dbReference type="InterPro" id="IPR048221">
    <property type="entry name" value="ScARP-like"/>
</dbReference>
<proteinExistence type="predicted"/>
<dbReference type="NCBIfam" id="NF041482">
    <property type="entry name" value="ADPrt_Strmyces"/>
    <property type="match status" value="1"/>
</dbReference>
<dbReference type="RefSeq" id="WP_126395192.1">
    <property type="nucleotide sequence ID" value="NZ_CP034539.1"/>
</dbReference>
<protein>
    <recommendedName>
        <fullName evidence="2">Pierisin-like domain-containing protein</fullName>
    </recommendedName>
</protein>
<sequence>MITTRLRRRAAAAVLSLSAVLATTAATAPEAPRTSVADLPASVAATVAKAAVPLPAAAPVPAACPVQYEDKVKAAADRRVDVDRITPDPAWRTTCGTLYRADGRGPEIVFQEGFRPKDVVAGQYDLEQYVLVNQPSPYVSTTYDHDLYKKWWKSGWNYYIDAPGGIDVNRTIGDTHKWADQVEVAFPGGIDRKYVIGVCPVNKTTKVEIMSGCQSNPHFEAWH</sequence>
<organism evidence="3 4">
    <name type="scientific">Streptomyces cyaneochromogenes</name>
    <dbReference type="NCBI Taxonomy" id="2496836"/>
    <lineage>
        <taxon>Bacteria</taxon>
        <taxon>Bacillati</taxon>
        <taxon>Actinomycetota</taxon>
        <taxon>Actinomycetes</taxon>
        <taxon>Kitasatosporales</taxon>
        <taxon>Streptomycetaceae</taxon>
        <taxon>Streptomyces</taxon>
    </lineage>
</organism>
<keyword evidence="4" id="KW-1185">Reference proteome</keyword>
<dbReference type="KEGG" id="scya:EJ357_32175"/>
<evidence type="ECO:0000259" key="2">
    <source>
        <dbReference type="Pfam" id="PF22596"/>
    </source>
</evidence>
<name>A0A3S9MED3_9ACTN</name>
<accession>A0A3S9MED3</accession>
<dbReference type="SUPFAM" id="SSF56399">
    <property type="entry name" value="ADP-ribosylation"/>
    <property type="match status" value="1"/>
</dbReference>
<dbReference type="EMBL" id="CP034539">
    <property type="protein sequence ID" value="AZQ37537.1"/>
    <property type="molecule type" value="Genomic_DNA"/>
</dbReference>
<keyword evidence="1" id="KW-0732">Signal</keyword>
<feature type="domain" description="Pierisin-like" evidence="2">
    <location>
        <begin position="98"/>
        <end position="219"/>
    </location>
</feature>
<evidence type="ECO:0000313" key="3">
    <source>
        <dbReference type="EMBL" id="AZQ37537.1"/>
    </source>
</evidence>
<reference evidence="3 4" key="1">
    <citation type="journal article" date="2019" name="Int. J. Syst. Evol. Microbiol.">
        <title>Streptomyces cyaneochromogenes sp. nov., a blue pigment-producing actinomycete from manganese-contaminated soil.</title>
        <authorList>
            <person name="Tang X."/>
            <person name="Zhao J."/>
            <person name="Li K."/>
            <person name="Chen Z."/>
            <person name="Sun Y."/>
            <person name="Gao J."/>
        </authorList>
    </citation>
    <scope>NUCLEOTIDE SEQUENCE [LARGE SCALE GENOMIC DNA]</scope>
    <source>
        <strain evidence="3 4">MK-45</strain>
    </source>
</reference>
<gene>
    <name evidence="3" type="ORF">EJ357_32175</name>
</gene>
<dbReference type="Proteomes" id="UP000280298">
    <property type="component" value="Chromosome"/>
</dbReference>
<evidence type="ECO:0000256" key="1">
    <source>
        <dbReference type="SAM" id="SignalP"/>
    </source>
</evidence>
<dbReference type="OrthoDB" id="4223934at2"/>